<reference evidence="2 3" key="1">
    <citation type="submission" date="2023-07" db="EMBL/GenBank/DDBJ databases">
        <title>Genomic Encyclopedia of Type Strains, Phase IV (KMG-IV): sequencing the most valuable type-strain genomes for metagenomic binning, comparative biology and taxonomic classification.</title>
        <authorList>
            <person name="Goeker M."/>
        </authorList>
    </citation>
    <scope>NUCLEOTIDE SEQUENCE [LARGE SCALE GENOMIC DNA]</scope>
    <source>
        <strain evidence="2 3">DSM 105143</strain>
    </source>
</reference>
<sequence length="431" mass="50807">MFQISKGKRYFSKNGEPVFYLADTCWSAFTNIEESDWEYYLDVRQKQGFNVIQVNMLWQWDSSQTLLNYKPFAVNEDGTFNFNQFNDVYFERAENMIKRAYEKGITIAIVLLWCNYLPNTWASDMNVRKVGLFPKTLLMTYIEKVVSLYNKYNPIYIISGDTDFQTDEVIEEYYNNSLNIVKQLAPNSLATLHIRGRESDIPEVLKNNQNLDFYMYQSGHNSEFQDMGYKLATEFYNMKPIRPVLNSEPCYEMMGYSRQRYGRFTREDIRKVAWQSVLSGGFAGLSYGAHGIWSWHNNQMIFDTTVGEAFETPYDWHDALKFEGAWDYGFLRKFAEKHNFSNITPIQELVANNTEEIRAAKVDDDYYIYVPFNIRLKLNGRLDNYNFTYLDLESKKEVTVTTQYDIDNQVTFVNLHNFIKDALLIIKCKKD</sequence>
<evidence type="ECO:0000313" key="2">
    <source>
        <dbReference type="EMBL" id="MDQ0222614.1"/>
    </source>
</evidence>
<dbReference type="SUPFAM" id="SSF51445">
    <property type="entry name" value="(Trans)glycosidases"/>
    <property type="match status" value="1"/>
</dbReference>
<dbReference type="Proteomes" id="UP001223079">
    <property type="component" value="Unassembled WGS sequence"/>
</dbReference>
<dbReference type="InterPro" id="IPR017853">
    <property type="entry name" value="GH"/>
</dbReference>
<gene>
    <name evidence="2" type="ORF">J2S23_001166</name>
</gene>
<dbReference type="PANTHER" id="PTHR37836:SF3">
    <property type="entry name" value="ENDOGLUCANASE"/>
    <property type="match status" value="1"/>
</dbReference>
<dbReference type="PANTHER" id="PTHR37836">
    <property type="entry name" value="LMO1036 PROTEIN"/>
    <property type="match status" value="1"/>
</dbReference>
<dbReference type="InterPro" id="IPR025277">
    <property type="entry name" value="Apiosidase-like_cat_dom"/>
</dbReference>
<dbReference type="Pfam" id="PF13204">
    <property type="entry name" value="Apiosidase"/>
    <property type="match status" value="1"/>
</dbReference>
<organism evidence="2 3">
    <name type="scientific">Streptococcus moroccensis</name>
    <dbReference type="NCBI Taxonomy" id="1451356"/>
    <lineage>
        <taxon>Bacteria</taxon>
        <taxon>Bacillati</taxon>
        <taxon>Bacillota</taxon>
        <taxon>Bacilli</taxon>
        <taxon>Lactobacillales</taxon>
        <taxon>Streptococcaceae</taxon>
        <taxon>Streptococcus</taxon>
    </lineage>
</organism>
<feature type="domain" description="Apiosidase-like catalytic" evidence="1">
    <location>
        <begin position="5"/>
        <end position="340"/>
    </location>
</feature>
<accession>A0ABT9YRJ4</accession>
<proteinExistence type="predicted"/>
<protein>
    <recommendedName>
        <fullName evidence="1">Apiosidase-like catalytic domain-containing protein</fullName>
    </recommendedName>
</protein>
<dbReference type="EMBL" id="JAUSTM010000009">
    <property type="protein sequence ID" value="MDQ0222614.1"/>
    <property type="molecule type" value="Genomic_DNA"/>
</dbReference>
<evidence type="ECO:0000259" key="1">
    <source>
        <dbReference type="Pfam" id="PF13204"/>
    </source>
</evidence>
<comment type="caution">
    <text evidence="2">The sequence shown here is derived from an EMBL/GenBank/DDBJ whole genome shotgun (WGS) entry which is preliminary data.</text>
</comment>
<keyword evidence="3" id="KW-1185">Reference proteome</keyword>
<name>A0ABT9YRJ4_9STRE</name>
<dbReference type="RefSeq" id="WP_307121805.1">
    <property type="nucleotide sequence ID" value="NZ_JAUSTM010000009.1"/>
</dbReference>
<evidence type="ECO:0000313" key="3">
    <source>
        <dbReference type="Proteomes" id="UP001223079"/>
    </source>
</evidence>
<dbReference type="Gene3D" id="3.20.20.80">
    <property type="entry name" value="Glycosidases"/>
    <property type="match status" value="1"/>
</dbReference>